<dbReference type="OrthoDB" id="1144014at2"/>
<organism evidence="1 2">
    <name type="scientific">Salinimicrobium sediminis</name>
    <dbReference type="NCBI Taxonomy" id="1343891"/>
    <lineage>
        <taxon>Bacteria</taxon>
        <taxon>Pseudomonadati</taxon>
        <taxon>Bacteroidota</taxon>
        <taxon>Flavobacteriia</taxon>
        <taxon>Flavobacteriales</taxon>
        <taxon>Flavobacteriaceae</taxon>
        <taxon>Salinimicrobium</taxon>
    </lineage>
</organism>
<protein>
    <recommendedName>
        <fullName evidence="3">Lipoprotein</fullName>
    </recommendedName>
</protein>
<gene>
    <name evidence="1" type="ORF">SAMN06296241_1183</name>
</gene>
<evidence type="ECO:0000313" key="1">
    <source>
        <dbReference type="EMBL" id="SOC79652.1"/>
    </source>
</evidence>
<dbReference type="Proteomes" id="UP000219193">
    <property type="component" value="Unassembled WGS sequence"/>
</dbReference>
<evidence type="ECO:0000313" key="2">
    <source>
        <dbReference type="Proteomes" id="UP000219193"/>
    </source>
</evidence>
<dbReference type="AlphaFoldDB" id="A0A285X2X0"/>
<dbReference type="PROSITE" id="PS51257">
    <property type="entry name" value="PROKAR_LIPOPROTEIN"/>
    <property type="match status" value="1"/>
</dbReference>
<reference evidence="2" key="1">
    <citation type="submission" date="2017-09" db="EMBL/GenBank/DDBJ databases">
        <authorList>
            <person name="Varghese N."/>
            <person name="Submissions S."/>
        </authorList>
    </citation>
    <scope>NUCLEOTIDE SEQUENCE [LARGE SCALE GENOMIC DNA]</scope>
    <source>
        <strain evidence="2">CGMCC 1.12641</strain>
    </source>
</reference>
<proteinExistence type="predicted"/>
<keyword evidence="2" id="KW-1185">Reference proteome</keyword>
<sequence>MRKILILGLLLIAAGCKSKKVSSSSAEKFQLVNLAEVIAANDLNTIYPDAQISEGTDLFEEGTVERPYSILYPGTSDELLITWKDDARTQLHQLRFDKNGRWEALDGIKVGTTYEELVRLNGNSIKFYGFGWDYSGAVDWNGGKLSDSNIRVFLAPQNTPPGKFIGDQIVDATPEEIEALNLKVQAVLYQPE</sequence>
<name>A0A285X2X0_9FLAO</name>
<dbReference type="RefSeq" id="WP_097055371.1">
    <property type="nucleotide sequence ID" value="NZ_OCMF01000001.1"/>
</dbReference>
<dbReference type="EMBL" id="OCMF01000001">
    <property type="protein sequence ID" value="SOC79652.1"/>
    <property type="molecule type" value="Genomic_DNA"/>
</dbReference>
<accession>A0A285X2X0</accession>
<evidence type="ECO:0008006" key="3">
    <source>
        <dbReference type="Google" id="ProtNLM"/>
    </source>
</evidence>